<dbReference type="Pfam" id="PF03372">
    <property type="entry name" value="Exo_endo_phos"/>
    <property type="match status" value="1"/>
</dbReference>
<keyword evidence="3" id="KW-1185">Reference proteome</keyword>
<dbReference type="EMBL" id="CP011371">
    <property type="protein sequence ID" value="AKJ28539.1"/>
    <property type="molecule type" value="Genomic_DNA"/>
</dbReference>
<dbReference type="GO" id="GO:0003824">
    <property type="term" value="F:catalytic activity"/>
    <property type="evidence" value="ECO:0007669"/>
    <property type="project" value="InterPro"/>
</dbReference>
<dbReference type="AlphaFoldDB" id="A0A0G3BGI1"/>
<dbReference type="InterPro" id="IPR036691">
    <property type="entry name" value="Endo/exonu/phosph_ase_sf"/>
</dbReference>
<feature type="domain" description="Endonuclease/exonuclease/phosphatase" evidence="1">
    <location>
        <begin position="5"/>
        <end position="195"/>
    </location>
</feature>
<dbReference type="SUPFAM" id="SSF56219">
    <property type="entry name" value="DNase I-like"/>
    <property type="match status" value="1"/>
</dbReference>
<reference evidence="2 3" key="1">
    <citation type="submission" date="2015-05" db="EMBL/GenBank/DDBJ databases">
        <authorList>
            <person name="Tang B."/>
            <person name="Yu Y."/>
        </authorList>
    </citation>
    <scope>NUCLEOTIDE SEQUENCE [LARGE SCALE GENOMIC DNA]</scope>
    <source>
        <strain evidence="2 3">DSM 7029</strain>
    </source>
</reference>
<evidence type="ECO:0000313" key="3">
    <source>
        <dbReference type="Proteomes" id="UP000035352"/>
    </source>
</evidence>
<dbReference type="RefSeq" id="WP_047194387.1">
    <property type="nucleotide sequence ID" value="NZ_CP011371.1"/>
</dbReference>
<protein>
    <recommendedName>
        <fullName evidence="1">Endonuclease/exonuclease/phosphatase domain-containing protein</fullName>
    </recommendedName>
</protein>
<sequence>MLSILTWNTQGDPRNDPEKDAILQSLCLTYDVVLLQECGRLAEQRIYAGKQIHGQAQAGALNPRCSTAVVANGCVGAGVWTGSSSGRSAVWVKIRDVVIASIHCESGGIGMTDLRRCMRQMATIGPKIIIGGDFNCSFAPDEELVNAGTTGRPVEFSLHTQPRPTHSGGGILDHFVSVGMQNVGVRRQRLPRSDHDAVSATFR</sequence>
<dbReference type="Gene3D" id="3.60.10.10">
    <property type="entry name" value="Endonuclease/exonuclease/phosphatase"/>
    <property type="match status" value="1"/>
</dbReference>
<dbReference type="InterPro" id="IPR005135">
    <property type="entry name" value="Endo/exonuclease/phosphatase"/>
</dbReference>
<accession>A0A0G3BGI1</accession>
<dbReference type="Proteomes" id="UP000035352">
    <property type="component" value="Chromosome"/>
</dbReference>
<proteinExistence type="predicted"/>
<name>A0A0G3BGI1_9BURK</name>
<dbReference type="KEGG" id="pbh:AAW51_1848"/>
<evidence type="ECO:0000259" key="1">
    <source>
        <dbReference type="Pfam" id="PF03372"/>
    </source>
</evidence>
<evidence type="ECO:0000313" key="2">
    <source>
        <dbReference type="EMBL" id="AKJ28539.1"/>
    </source>
</evidence>
<organism evidence="2 3">
    <name type="scientific">Caldimonas brevitalea</name>
    <dbReference type="NCBI Taxonomy" id="413882"/>
    <lineage>
        <taxon>Bacteria</taxon>
        <taxon>Pseudomonadati</taxon>
        <taxon>Pseudomonadota</taxon>
        <taxon>Betaproteobacteria</taxon>
        <taxon>Burkholderiales</taxon>
        <taxon>Sphaerotilaceae</taxon>
        <taxon>Caldimonas</taxon>
    </lineage>
</organism>
<dbReference type="STRING" id="413882.AAW51_1848"/>
<gene>
    <name evidence="2" type="ORF">AAW51_1848</name>
</gene>